<accession>A0ACC2EZN1</accession>
<comment type="caution">
    <text evidence="1">The sequence shown here is derived from an EMBL/GenBank/DDBJ whole genome shotgun (WGS) entry which is preliminary data.</text>
</comment>
<evidence type="ECO:0000313" key="1">
    <source>
        <dbReference type="EMBL" id="KAJ7984536.1"/>
    </source>
</evidence>
<dbReference type="Proteomes" id="UP001157502">
    <property type="component" value="Chromosome 37"/>
</dbReference>
<gene>
    <name evidence="1" type="ORF">DPEC_G00355820</name>
</gene>
<keyword evidence="2" id="KW-1185">Reference proteome</keyword>
<protein>
    <submittedName>
        <fullName evidence="1">Uncharacterized protein</fullName>
    </submittedName>
</protein>
<name>A0ACC2EZN1_DALPE</name>
<evidence type="ECO:0000313" key="2">
    <source>
        <dbReference type="Proteomes" id="UP001157502"/>
    </source>
</evidence>
<dbReference type="EMBL" id="CM055764">
    <property type="protein sequence ID" value="KAJ7984536.1"/>
    <property type="molecule type" value="Genomic_DNA"/>
</dbReference>
<proteinExistence type="predicted"/>
<organism evidence="1 2">
    <name type="scientific">Dallia pectoralis</name>
    <name type="common">Alaska blackfish</name>
    <dbReference type="NCBI Taxonomy" id="75939"/>
    <lineage>
        <taxon>Eukaryota</taxon>
        <taxon>Metazoa</taxon>
        <taxon>Chordata</taxon>
        <taxon>Craniata</taxon>
        <taxon>Vertebrata</taxon>
        <taxon>Euteleostomi</taxon>
        <taxon>Actinopterygii</taxon>
        <taxon>Neopterygii</taxon>
        <taxon>Teleostei</taxon>
        <taxon>Protacanthopterygii</taxon>
        <taxon>Esociformes</taxon>
        <taxon>Umbridae</taxon>
        <taxon>Dallia</taxon>
    </lineage>
</organism>
<sequence>MESVGERQESTRMTTLDLASSLRLLDPTCPMSSHRIHATPLELCMRSARTPGDNRHKGALVTGRAQTACTTAGRVGKKDPSALHHHTCTMKNPVRRDYRKACV</sequence>
<reference evidence="1" key="1">
    <citation type="submission" date="2021-05" db="EMBL/GenBank/DDBJ databases">
        <authorList>
            <person name="Pan Q."/>
            <person name="Jouanno E."/>
            <person name="Zahm M."/>
            <person name="Klopp C."/>
            <person name="Cabau C."/>
            <person name="Louis A."/>
            <person name="Berthelot C."/>
            <person name="Parey E."/>
            <person name="Roest Crollius H."/>
            <person name="Montfort J."/>
            <person name="Robinson-Rechavi M."/>
            <person name="Bouchez O."/>
            <person name="Lampietro C."/>
            <person name="Lopez Roques C."/>
            <person name="Donnadieu C."/>
            <person name="Postlethwait J."/>
            <person name="Bobe J."/>
            <person name="Dillon D."/>
            <person name="Chandos A."/>
            <person name="von Hippel F."/>
            <person name="Guiguen Y."/>
        </authorList>
    </citation>
    <scope>NUCLEOTIDE SEQUENCE</scope>
    <source>
        <strain evidence="1">YG-Jan2019</strain>
    </source>
</reference>